<reference evidence="2 3" key="1">
    <citation type="submission" date="2020-10" db="EMBL/GenBank/DDBJ databases">
        <authorList>
            <person name="Peeters C."/>
        </authorList>
    </citation>
    <scope>NUCLEOTIDE SEQUENCE [LARGE SCALE GENOMIC DNA]</scope>
    <source>
        <strain evidence="2 3">LMG 27952</strain>
    </source>
</reference>
<accession>A0ABM8NHQ4</accession>
<dbReference type="RefSeq" id="WP_201695642.1">
    <property type="nucleotide sequence ID" value="NZ_CAJHCQ010000004.1"/>
</dbReference>
<dbReference type="Proteomes" id="UP000656319">
    <property type="component" value="Unassembled WGS sequence"/>
</dbReference>
<comment type="caution">
    <text evidence="2">The sequence shown here is derived from an EMBL/GenBank/DDBJ whole genome shotgun (WGS) entry which is preliminary data.</text>
</comment>
<dbReference type="InterPro" id="IPR013785">
    <property type="entry name" value="Aldolase_TIM"/>
</dbReference>
<dbReference type="Gene3D" id="3.20.20.70">
    <property type="entry name" value="Aldolase class I"/>
    <property type="match status" value="1"/>
</dbReference>
<dbReference type="EMBL" id="CAJHCQ010000004">
    <property type="protein sequence ID" value="CAD6526041.1"/>
    <property type="molecule type" value="Genomic_DNA"/>
</dbReference>
<dbReference type="EC" id="1.3.1.-" evidence="2"/>
<dbReference type="PANTHER" id="PTHR22893">
    <property type="entry name" value="NADH OXIDOREDUCTASE-RELATED"/>
    <property type="match status" value="1"/>
</dbReference>
<keyword evidence="2" id="KW-0560">Oxidoreductase</keyword>
<dbReference type="InterPro" id="IPR045247">
    <property type="entry name" value="Oye-like"/>
</dbReference>
<proteinExistence type="predicted"/>
<gene>
    <name evidence="2" type="primary">nemA_2</name>
    <name evidence="2" type="ORF">LMG27952_01885</name>
</gene>
<dbReference type="CDD" id="cd02933">
    <property type="entry name" value="OYE_like_FMN"/>
    <property type="match status" value="1"/>
</dbReference>
<evidence type="ECO:0000313" key="3">
    <source>
        <dbReference type="Proteomes" id="UP000656319"/>
    </source>
</evidence>
<protein>
    <submittedName>
        <fullName evidence="2">N-ethylmaleimide reductase</fullName>
        <ecNumber evidence="2">1.3.1.-</ecNumber>
    </submittedName>
</protein>
<evidence type="ECO:0000259" key="1">
    <source>
        <dbReference type="Pfam" id="PF00724"/>
    </source>
</evidence>
<feature type="domain" description="NADH:flavin oxidoreductase/NADH oxidase N-terminal" evidence="1">
    <location>
        <begin position="2"/>
        <end position="343"/>
    </location>
</feature>
<dbReference type="GO" id="GO:0016491">
    <property type="term" value="F:oxidoreductase activity"/>
    <property type="evidence" value="ECO:0007669"/>
    <property type="project" value="UniProtKB-KW"/>
</dbReference>
<keyword evidence="3" id="KW-1185">Reference proteome</keyword>
<dbReference type="PANTHER" id="PTHR22893:SF91">
    <property type="entry name" value="NADPH DEHYDROGENASE 2-RELATED"/>
    <property type="match status" value="1"/>
</dbReference>
<organism evidence="2 3">
    <name type="scientific">Paraburkholderia hiiakae</name>
    <dbReference type="NCBI Taxonomy" id="1081782"/>
    <lineage>
        <taxon>Bacteria</taxon>
        <taxon>Pseudomonadati</taxon>
        <taxon>Pseudomonadota</taxon>
        <taxon>Betaproteobacteria</taxon>
        <taxon>Burkholderiales</taxon>
        <taxon>Burkholderiaceae</taxon>
        <taxon>Paraburkholderia</taxon>
    </lineage>
</organism>
<sequence>MKLFSQTHVGSFALKHRVVLAPLTRMRTEPGNVPGDLMIEYYTQRASEGGLLITDATAVAPLGIAYVDAPGMWTREQVAGWKRVVDAVHAKGSLIFVQLWHAGRQAHAANTGGLTPVAPSALRSLEHAAIRDGQGQIVEAELPLPRELATDEVAAIVEQFRQSAMLAKEAGFDGVELHAANGYLFEQFLLDGSNHRTDAYGGSLENRAKFLFDTLDAVVEVWGPGRVAVRLSPSGTYGTMSDSDPHATFGYVAGRLNGYVLAYVHVIEPRIRGIDEREAAESEVSSKDIRRVFKGTLVAAGGFTRESAEQIVIDGHADLVAFGRMFLANPDLPERLRTGMPLNRYDRSTFYGGDARGYIDYPFATSRVSARQTADAATGEPA</sequence>
<name>A0ABM8NHQ4_9BURK</name>
<dbReference type="InterPro" id="IPR001155">
    <property type="entry name" value="OxRdtase_FMN_N"/>
</dbReference>
<evidence type="ECO:0000313" key="2">
    <source>
        <dbReference type="EMBL" id="CAD6526041.1"/>
    </source>
</evidence>
<dbReference type="SUPFAM" id="SSF51395">
    <property type="entry name" value="FMN-linked oxidoreductases"/>
    <property type="match status" value="1"/>
</dbReference>
<dbReference type="Pfam" id="PF00724">
    <property type="entry name" value="Oxidored_FMN"/>
    <property type="match status" value="1"/>
</dbReference>